<reference evidence="2 3" key="1">
    <citation type="submission" date="2023-01" db="EMBL/GenBank/DDBJ databases">
        <title>Analysis of 21 Apiospora genomes using comparative genomics revels a genus with tremendous synthesis potential of carbohydrate active enzymes and secondary metabolites.</title>
        <authorList>
            <person name="Sorensen T."/>
        </authorList>
    </citation>
    <scope>NUCLEOTIDE SEQUENCE [LARGE SCALE GENOMIC DNA]</scope>
    <source>
        <strain evidence="2 3">CBS 33761</strain>
    </source>
</reference>
<dbReference type="Pfam" id="PF01636">
    <property type="entry name" value="APH"/>
    <property type="match status" value="1"/>
</dbReference>
<dbReference type="CDD" id="cd05120">
    <property type="entry name" value="APH_ChoK_like"/>
    <property type="match status" value="1"/>
</dbReference>
<dbReference type="PANTHER" id="PTHR21310">
    <property type="entry name" value="AMINOGLYCOSIDE PHOSPHOTRANSFERASE-RELATED-RELATED"/>
    <property type="match status" value="1"/>
</dbReference>
<accession>A0ABR1U8D8</accession>
<comment type="caution">
    <text evidence="2">The sequence shown here is derived from an EMBL/GenBank/DDBJ whole genome shotgun (WGS) entry which is preliminary data.</text>
</comment>
<keyword evidence="3" id="KW-1185">Reference proteome</keyword>
<gene>
    <name evidence="2" type="ORF">PG993_000382</name>
</gene>
<dbReference type="InterPro" id="IPR051678">
    <property type="entry name" value="AGP_Transferase"/>
</dbReference>
<evidence type="ECO:0000313" key="2">
    <source>
        <dbReference type="EMBL" id="KAK8055155.1"/>
    </source>
</evidence>
<protein>
    <submittedName>
        <fullName evidence="2">Kinase-like domain protein</fullName>
    </submittedName>
</protein>
<dbReference type="EMBL" id="JAQQWK010000001">
    <property type="protein sequence ID" value="KAK8055155.1"/>
    <property type="molecule type" value="Genomic_DNA"/>
</dbReference>
<dbReference type="Gene3D" id="3.90.1200.10">
    <property type="match status" value="1"/>
</dbReference>
<proteinExistence type="predicted"/>
<organism evidence="2 3">
    <name type="scientific">Apiospora rasikravindrae</name>
    <dbReference type="NCBI Taxonomy" id="990691"/>
    <lineage>
        <taxon>Eukaryota</taxon>
        <taxon>Fungi</taxon>
        <taxon>Dikarya</taxon>
        <taxon>Ascomycota</taxon>
        <taxon>Pezizomycotina</taxon>
        <taxon>Sordariomycetes</taxon>
        <taxon>Xylariomycetidae</taxon>
        <taxon>Amphisphaeriales</taxon>
        <taxon>Apiosporaceae</taxon>
        <taxon>Apiospora</taxon>
    </lineage>
</organism>
<evidence type="ECO:0000313" key="3">
    <source>
        <dbReference type="Proteomes" id="UP001444661"/>
    </source>
</evidence>
<dbReference type="InterPro" id="IPR002575">
    <property type="entry name" value="Aminoglycoside_PTrfase"/>
</dbReference>
<dbReference type="PANTHER" id="PTHR21310:SF58">
    <property type="entry name" value="AMINOGLYCOSIDE PHOSPHOTRANSFERASE DOMAIN-CONTAINING PROTEIN"/>
    <property type="match status" value="1"/>
</dbReference>
<dbReference type="SUPFAM" id="SSF56112">
    <property type="entry name" value="Protein kinase-like (PK-like)"/>
    <property type="match status" value="1"/>
</dbReference>
<dbReference type="InterPro" id="IPR011009">
    <property type="entry name" value="Kinase-like_dom_sf"/>
</dbReference>
<evidence type="ECO:0000259" key="1">
    <source>
        <dbReference type="Pfam" id="PF01636"/>
    </source>
</evidence>
<name>A0ABR1U8D8_9PEZI</name>
<sequence length="545" mass="61815">MENSATDFDRVLAAIRDADLRYPDEELLESFLEDSIDSENAALYALQTCPATRGGGLDLTPLLSDWKRLIAAEVSHEVPFHQQPDRVVAADIWKRDGGKCCITGLTNSLFDPLVVAPILPIMKPIQKPLHNILKAFVGPELQQWVLHGESHNAYRRYWLVRKSAATAFSRGFYQFEFDEGSVYYVAARRIGGPPWPSIHDKTPELRRGCFADHSASGIVTPDISSLQLISRFANPFRWSCVAREIAGKKLQPATKLPNTSLWHYVPERFVNTLISTWHLAPASFRILVYRCLGFIGAKVYGSSCSLKVQQLPFGMYLKTAGLTWHEGLANEYGALSLIRQHTRMPAPRPLDLASDSDKSYLLTSRVSGVRLGSCIDTLSEDEGHLLVYDLQKYIGQLRAIPKDATSKYAISNAVDEACYDHRVNMCLDYDETRGDFVGPFINEAQFNKILQTPALPNVSHCSGHNIFFTHSDLNLRNVLVRNGRLSGIVDWENSGWYPEYWDYTKAHFITKLHRRWLRIVNAVFKRHGDYDSELAIERQLWDYCM</sequence>
<dbReference type="Proteomes" id="UP001444661">
    <property type="component" value="Unassembled WGS sequence"/>
</dbReference>
<feature type="domain" description="Aminoglycoside phosphotransferase" evidence="1">
    <location>
        <begin position="321"/>
        <end position="507"/>
    </location>
</feature>